<evidence type="ECO:0000256" key="5">
    <source>
        <dbReference type="ARBA" id="ARBA00023136"/>
    </source>
</evidence>
<evidence type="ECO:0000256" key="3">
    <source>
        <dbReference type="ARBA" id="ARBA00022692"/>
    </source>
</evidence>
<evidence type="ECO:0000256" key="6">
    <source>
        <dbReference type="SAM" id="Phobius"/>
    </source>
</evidence>
<feature type="transmembrane region" description="Helical" evidence="6">
    <location>
        <begin position="144"/>
        <end position="167"/>
    </location>
</feature>
<name>A0A4V1ALW4_9LACO</name>
<reference evidence="9" key="1">
    <citation type="submission" date="2018-12" db="EMBL/GenBank/DDBJ databases">
        <title>A new species of lactobacillus.</title>
        <authorList>
            <person name="Jian Y."/>
            <person name="Xin L."/>
            <person name="Hong Z.J."/>
            <person name="Ming L.Z."/>
            <person name="Hong X.Z."/>
        </authorList>
    </citation>
    <scope>NUCLEOTIDE SEQUENCE [LARGE SCALE GENOMIC DNA]</scope>
    <source>
        <strain evidence="9">HSLZ-75</strain>
    </source>
</reference>
<feature type="transmembrane region" description="Helical" evidence="6">
    <location>
        <begin position="115"/>
        <end position="138"/>
    </location>
</feature>
<dbReference type="Pfam" id="PF07690">
    <property type="entry name" value="MFS_1"/>
    <property type="match status" value="1"/>
</dbReference>
<dbReference type="GO" id="GO:0046943">
    <property type="term" value="F:carboxylic acid transmembrane transporter activity"/>
    <property type="evidence" value="ECO:0007669"/>
    <property type="project" value="TreeGrafter"/>
</dbReference>
<evidence type="ECO:0000259" key="7">
    <source>
        <dbReference type="PROSITE" id="PS50850"/>
    </source>
</evidence>
<protein>
    <submittedName>
        <fullName evidence="8">MFS transporter</fullName>
    </submittedName>
</protein>
<keyword evidence="9" id="KW-1185">Reference proteome</keyword>
<feature type="transmembrane region" description="Helical" evidence="6">
    <location>
        <begin position="57"/>
        <end position="75"/>
    </location>
</feature>
<dbReference type="InterPro" id="IPR036259">
    <property type="entry name" value="MFS_trans_sf"/>
</dbReference>
<organism evidence="8 9">
    <name type="scientific">Acetilactobacillus jinshanensis</name>
    <dbReference type="NCBI Taxonomy" id="1720083"/>
    <lineage>
        <taxon>Bacteria</taxon>
        <taxon>Bacillati</taxon>
        <taxon>Bacillota</taxon>
        <taxon>Bacilli</taxon>
        <taxon>Lactobacillales</taxon>
        <taxon>Lactobacillaceae</taxon>
        <taxon>Acetilactobacillus</taxon>
    </lineage>
</organism>
<dbReference type="EMBL" id="CP034726">
    <property type="protein sequence ID" value="QBP19009.1"/>
    <property type="molecule type" value="Genomic_DNA"/>
</dbReference>
<feature type="transmembrane region" description="Helical" evidence="6">
    <location>
        <begin position="240"/>
        <end position="257"/>
    </location>
</feature>
<feature type="transmembrane region" description="Helical" evidence="6">
    <location>
        <begin position="327"/>
        <end position="350"/>
    </location>
</feature>
<dbReference type="AlphaFoldDB" id="A0A4V1ALW4"/>
<feature type="transmembrane region" description="Helical" evidence="6">
    <location>
        <begin position="199"/>
        <end position="220"/>
    </location>
</feature>
<evidence type="ECO:0000313" key="8">
    <source>
        <dbReference type="EMBL" id="QBP19009.1"/>
    </source>
</evidence>
<feature type="domain" description="Major facilitator superfamily (MFS) profile" evidence="7">
    <location>
        <begin position="1"/>
        <end position="381"/>
    </location>
</feature>
<evidence type="ECO:0000256" key="2">
    <source>
        <dbReference type="ARBA" id="ARBA00022448"/>
    </source>
</evidence>
<dbReference type="SUPFAM" id="SSF103473">
    <property type="entry name" value="MFS general substrate transporter"/>
    <property type="match status" value="1"/>
</dbReference>
<dbReference type="InterPro" id="IPR020846">
    <property type="entry name" value="MFS_dom"/>
</dbReference>
<dbReference type="PROSITE" id="PS50850">
    <property type="entry name" value="MFS"/>
    <property type="match status" value="1"/>
</dbReference>
<sequence>MQAMDLMFLSFALTPIIKQFHTTGTVGGTIASFSNIGMLVGSLIFGYLADNFGRVKVFTYTIFIFAFATAAMAFANNIYLIYVLRFLAGMGAGAELGTGVTLIAENFKGNKVATFTSYAESFGELGAILSALIAAWALGTFPRIGWRVLFLFGLLPVILAFLVRIHLKENPKFIRNMKERKAKHQKQGSIKELFKGPKFAYLTCAMIMMYILDSASYYGLMDWMPSIMQKQLHINLTQSSLWMVSTIVGVMLGMICFGKMMDKFGAKAAFTLFFGCAIFVVYTIILSYNSLTLLLASTLVGFFAEACYSGYAVIVSKCYPMEIRVTANGFVQSCGKAIGGLSPILIGFLIDHYSLLAVVIFLSLLPLCSLITIYTVLHMSKVSNQNI</sequence>
<feature type="transmembrane region" description="Helical" evidence="6">
    <location>
        <begin position="29"/>
        <end position="50"/>
    </location>
</feature>
<dbReference type="PANTHER" id="PTHR23508:SF10">
    <property type="entry name" value="CARBOXYLIC ACID TRANSPORTER PROTEIN HOMOLOG"/>
    <property type="match status" value="1"/>
</dbReference>
<dbReference type="InterPro" id="IPR011701">
    <property type="entry name" value="MFS"/>
</dbReference>
<dbReference type="Proteomes" id="UP000294321">
    <property type="component" value="Chromosome"/>
</dbReference>
<evidence type="ECO:0000313" key="9">
    <source>
        <dbReference type="Proteomes" id="UP000294321"/>
    </source>
</evidence>
<feature type="transmembrane region" description="Helical" evidence="6">
    <location>
        <begin position="356"/>
        <end position="377"/>
    </location>
</feature>
<evidence type="ECO:0000256" key="1">
    <source>
        <dbReference type="ARBA" id="ARBA00004651"/>
    </source>
</evidence>
<evidence type="ECO:0000256" key="4">
    <source>
        <dbReference type="ARBA" id="ARBA00022989"/>
    </source>
</evidence>
<dbReference type="OrthoDB" id="9787026at2"/>
<dbReference type="KEGG" id="lji:ELX58_03130"/>
<comment type="subcellular location">
    <subcellularLocation>
        <location evidence="1">Cell membrane</location>
        <topology evidence="1">Multi-pass membrane protein</topology>
    </subcellularLocation>
</comment>
<keyword evidence="4 6" id="KW-1133">Transmembrane helix</keyword>
<gene>
    <name evidence="8" type="ORF">ELX58_03130</name>
</gene>
<dbReference type="GO" id="GO:0005886">
    <property type="term" value="C:plasma membrane"/>
    <property type="evidence" value="ECO:0007669"/>
    <property type="project" value="UniProtKB-SubCell"/>
</dbReference>
<feature type="transmembrane region" description="Helical" evidence="6">
    <location>
        <begin position="269"/>
        <end position="288"/>
    </location>
</feature>
<keyword evidence="5 6" id="KW-0472">Membrane</keyword>
<accession>A0A4V1ALW4</accession>
<dbReference type="PANTHER" id="PTHR23508">
    <property type="entry name" value="CARBOXYLIC ACID TRANSPORTER PROTEIN HOMOLOG"/>
    <property type="match status" value="1"/>
</dbReference>
<dbReference type="Gene3D" id="1.20.1250.20">
    <property type="entry name" value="MFS general substrate transporter like domains"/>
    <property type="match status" value="2"/>
</dbReference>
<proteinExistence type="predicted"/>
<feature type="transmembrane region" description="Helical" evidence="6">
    <location>
        <begin position="294"/>
        <end position="315"/>
    </location>
</feature>
<keyword evidence="3 6" id="KW-0812">Transmembrane</keyword>
<keyword evidence="2" id="KW-0813">Transport</keyword>